<dbReference type="RefSeq" id="WP_061914679.1">
    <property type="nucleotide sequence ID" value="NZ_DF967971.1"/>
</dbReference>
<keyword evidence="2" id="KW-0378">Hydrolase</keyword>
<dbReference type="PATRIC" id="fig|360411.5.peg.3358"/>
<keyword evidence="3" id="KW-1185">Reference proteome</keyword>
<keyword evidence="2" id="KW-0255">Endonuclease</keyword>
<dbReference type="InterPro" id="IPR003615">
    <property type="entry name" value="HNH_nuc"/>
</dbReference>
<dbReference type="EMBL" id="LGHJ01000010">
    <property type="protein sequence ID" value="KPL77164.1"/>
    <property type="molecule type" value="Genomic_DNA"/>
</dbReference>
<evidence type="ECO:0000313" key="2">
    <source>
        <dbReference type="EMBL" id="KPL77164.1"/>
    </source>
</evidence>
<gene>
    <name evidence="2" type="ORF">AC812_04140</name>
</gene>
<sequence length="167" mass="18955">MADNVLVLNANFEPINVCDLRRAVGLILTHKASMVMNGRGEIHTAGSSFPRPSIIRLQHMVHRPRPKVKLTRREVFRRDNYTCQYCGKRAGDLTIDHVIPRHLGGQHIWTNVVTACPQCNHRKGGRTLAEAGMQLLRPPAEPPASALYIFGRHLTEYTEWEPFLLGW</sequence>
<dbReference type="PANTHER" id="PTHR33877:SF2">
    <property type="entry name" value="OS07G0170200 PROTEIN"/>
    <property type="match status" value="1"/>
</dbReference>
<dbReference type="InterPro" id="IPR052892">
    <property type="entry name" value="NA-targeting_endonuclease"/>
</dbReference>
<dbReference type="GO" id="GO:0004519">
    <property type="term" value="F:endonuclease activity"/>
    <property type="evidence" value="ECO:0007669"/>
    <property type="project" value="UniProtKB-KW"/>
</dbReference>
<dbReference type="OrthoDB" id="9802901at2"/>
<comment type="caution">
    <text evidence="2">The sequence shown here is derived from an EMBL/GenBank/DDBJ whole genome shotgun (WGS) entry which is preliminary data.</text>
</comment>
<dbReference type="InterPro" id="IPR029471">
    <property type="entry name" value="HNH_5"/>
</dbReference>
<dbReference type="PANTHER" id="PTHR33877">
    <property type="entry name" value="SLL1193 PROTEIN"/>
    <property type="match status" value="1"/>
</dbReference>
<dbReference type="CDD" id="cd00085">
    <property type="entry name" value="HNHc"/>
    <property type="match status" value="1"/>
</dbReference>
<keyword evidence="2" id="KW-0540">Nuclease</keyword>
<evidence type="ECO:0000259" key="1">
    <source>
        <dbReference type="SMART" id="SM00507"/>
    </source>
</evidence>
<protein>
    <submittedName>
        <fullName evidence="2">HNH endonuclease</fullName>
    </submittedName>
</protein>
<evidence type="ECO:0000313" key="3">
    <source>
        <dbReference type="Proteomes" id="UP000050514"/>
    </source>
</evidence>
<dbReference type="STRING" id="360411.AC812_04140"/>
<organism evidence="2 3">
    <name type="scientific">Bellilinea caldifistulae</name>
    <dbReference type="NCBI Taxonomy" id="360411"/>
    <lineage>
        <taxon>Bacteria</taxon>
        <taxon>Bacillati</taxon>
        <taxon>Chloroflexota</taxon>
        <taxon>Anaerolineae</taxon>
        <taxon>Anaerolineales</taxon>
        <taxon>Anaerolineaceae</taxon>
        <taxon>Bellilinea</taxon>
    </lineage>
</organism>
<dbReference type="Pfam" id="PF14279">
    <property type="entry name" value="HNH_5"/>
    <property type="match status" value="1"/>
</dbReference>
<dbReference type="Gene3D" id="1.10.30.50">
    <property type="match status" value="1"/>
</dbReference>
<accession>A0A0P6XBM5</accession>
<dbReference type="SMART" id="SM00507">
    <property type="entry name" value="HNHc"/>
    <property type="match status" value="1"/>
</dbReference>
<proteinExistence type="predicted"/>
<reference evidence="2 3" key="1">
    <citation type="submission" date="2015-07" db="EMBL/GenBank/DDBJ databases">
        <title>Draft genome of Bellilinea caldifistulae DSM 17877.</title>
        <authorList>
            <person name="Hemp J."/>
            <person name="Ward L.M."/>
            <person name="Pace L.A."/>
            <person name="Fischer W.W."/>
        </authorList>
    </citation>
    <scope>NUCLEOTIDE SEQUENCE [LARGE SCALE GENOMIC DNA]</scope>
    <source>
        <strain evidence="2 3">GOMI-1</strain>
    </source>
</reference>
<feature type="domain" description="HNH nuclease" evidence="1">
    <location>
        <begin position="70"/>
        <end position="121"/>
    </location>
</feature>
<name>A0A0P6XBM5_9CHLR</name>
<dbReference type="Proteomes" id="UP000050514">
    <property type="component" value="Unassembled WGS sequence"/>
</dbReference>
<dbReference type="AlphaFoldDB" id="A0A0P6XBM5"/>